<evidence type="ECO:0000256" key="4">
    <source>
        <dbReference type="ARBA" id="ARBA00022803"/>
    </source>
</evidence>
<evidence type="ECO:0000313" key="5">
    <source>
        <dbReference type="EMBL" id="WOB09161.1"/>
    </source>
</evidence>
<dbReference type="Gene3D" id="1.25.40.10">
    <property type="entry name" value="Tetratricopeptide repeat domain"/>
    <property type="match status" value="1"/>
</dbReference>
<dbReference type="PANTHER" id="PTHR16263">
    <property type="entry name" value="TETRATRICOPEPTIDE REPEAT PROTEIN 38"/>
    <property type="match status" value="1"/>
</dbReference>
<protein>
    <recommendedName>
        <fullName evidence="2">Tetratricopeptide repeat protein 38</fullName>
    </recommendedName>
</protein>
<comment type="similarity">
    <text evidence="1">Belongs to the TTC38 family.</text>
</comment>
<dbReference type="Proteomes" id="UP001303946">
    <property type="component" value="Chromosome"/>
</dbReference>
<dbReference type="InterPro" id="IPR011990">
    <property type="entry name" value="TPR-like_helical_dom_sf"/>
</dbReference>
<accession>A0ABZ0D126</accession>
<organism evidence="5 6">
    <name type="scientific">Piscinibacter gummiphilus</name>
    <dbReference type="NCBI Taxonomy" id="946333"/>
    <lineage>
        <taxon>Bacteria</taxon>
        <taxon>Pseudomonadati</taxon>
        <taxon>Pseudomonadota</taxon>
        <taxon>Betaproteobacteria</taxon>
        <taxon>Burkholderiales</taxon>
        <taxon>Sphaerotilaceae</taxon>
        <taxon>Piscinibacter</taxon>
    </lineage>
</organism>
<gene>
    <name evidence="5" type="ORF">RXV79_03665</name>
</gene>
<dbReference type="PANTHER" id="PTHR16263:SF4">
    <property type="entry name" value="TETRATRICOPEPTIDE REPEAT PROTEIN 38"/>
    <property type="match status" value="1"/>
</dbReference>
<dbReference type="RefSeq" id="WP_316702118.1">
    <property type="nucleotide sequence ID" value="NZ_CP136336.1"/>
</dbReference>
<keyword evidence="4" id="KW-0802">TPR repeat</keyword>
<dbReference type="SUPFAM" id="SSF48452">
    <property type="entry name" value="TPR-like"/>
    <property type="match status" value="1"/>
</dbReference>
<evidence type="ECO:0000256" key="1">
    <source>
        <dbReference type="ARBA" id="ARBA00005857"/>
    </source>
</evidence>
<dbReference type="InterPro" id="IPR033891">
    <property type="entry name" value="TTC38"/>
</dbReference>
<sequence>MNLIDPQGHRVSNATPPSLDTYERAARELLCMVGDPLATIEQAIAINPEMPMAHAFKAWVLLLGTEAPALPAARAALDAAADLPADEREQRHLAAARALCDGRWREAALQLEDLSLRHPRDTLALQVGHQLDFFRGDSRMLRDRIARALPDWDAAVPGWPAVLGMHAFGLEECGQYVDAERQGRRCVELEPHDSWGWHAVAHVHEMRHDPRAGIAWLQTTSDTWADGSFLATHNWWHLALFHLELDDHAEVLRLYDRSIGGTGSGVVLDLIDASAMLWRLNLRGVDVGRRWQALAERWVPHAASGHYAFNDLHAMLAFTGAGMKAAQRQLLDAQQSAMASDGDNASFTRDVGHPAVLAVQAFAEGDHARATRLLRGIRSQAHRFGGSHAQRDLIDLMLVEAALRSGDVALARGLAHERLAQRPRSAWSQRLGQRAQALRPT</sequence>
<proteinExistence type="inferred from homology"/>
<dbReference type="CDD" id="cd05804">
    <property type="entry name" value="StaR_like"/>
    <property type="match status" value="1"/>
</dbReference>
<evidence type="ECO:0000256" key="2">
    <source>
        <dbReference type="ARBA" id="ARBA00019992"/>
    </source>
</evidence>
<dbReference type="EMBL" id="CP136336">
    <property type="protein sequence ID" value="WOB09161.1"/>
    <property type="molecule type" value="Genomic_DNA"/>
</dbReference>
<evidence type="ECO:0000256" key="3">
    <source>
        <dbReference type="ARBA" id="ARBA00022737"/>
    </source>
</evidence>
<reference evidence="5 6" key="1">
    <citation type="submission" date="2023-10" db="EMBL/GenBank/DDBJ databases">
        <title>Bacteria for the degradation of biodegradable plastic PBAT(Polybutylene adipate terephthalate).</title>
        <authorList>
            <person name="Weon H.-Y."/>
            <person name="Yeon J."/>
        </authorList>
    </citation>
    <scope>NUCLEOTIDE SEQUENCE [LARGE SCALE GENOMIC DNA]</scope>
    <source>
        <strain evidence="5 6">SBD 7-3</strain>
    </source>
</reference>
<keyword evidence="3" id="KW-0677">Repeat</keyword>
<keyword evidence="6" id="KW-1185">Reference proteome</keyword>
<evidence type="ECO:0000313" key="6">
    <source>
        <dbReference type="Proteomes" id="UP001303946"/>
    </source>
</evidence>
<name>A0ABZ0D126_9BURK</name>